<dbReference type="AlphaFoldDB" id="A0AAV6VM46"/>
<dbReference type="InterPro" id="IPR011701">
    <property type="entry name" value="MFS"/>
</dbReference>
<keyword evidence="2" id="KW-1133">Transmembrane helix</keyword>
<feature type="transmembrane region" description="Helical" evidence="2">
    <location>
        <begin position="457"/>
        <end position="479"/>
    </location>
</feature>
<feature type="transmembrane region" description="Helical" evidence="2">
    <location>
        <begin position="425"/>
        <end position="445"/>
    </location>
</feature>
<feature type="transmembrane region" description="Helical" evidence="2">
    <location>
        <begin position="172"/>
        <end position="195"/>
    </location>
</feature>
<feature type="transmembrane region" description="Helical" evidence="2">
    <location>
        <begin position="88"/>
        <end position="108"/>
    </location>
</feature>
<dbReference type="Gene3D" id="1.20.1250.20">
    <property type="entry name" value="MFS general substrate transporter like domains"/>
    <property type="match status" value="2"/>
</dbReference>
<dbReference type="PANTHER" id="PTHR11360">
    <property type="entry name" value="MONOCARBOXYLATE TRANSPORTER"/>
    <property type="match status" value="1"/>
</dbReference>
<proteinExistence type="predicted"/>
<dbReference type="GO" id="GO:0008028">
    <property type="term" value="F:monocarboxylic acid transmembrane transporter activity"/>
    <property type="evidence" value="ECO:0007669"/>
    <property type="project" value="TreeGrafter"/>
</dbReference>
<accession>A0AAV6VM46</accession>
<feature type="transmembrane region" description="Helical" evidence="2">
    <location>
        <begin position="147"/>
        <end position="166"/>
    </location>
</feature>
<evidence type="ECO:0000313" key="4">
    <source>
        <dbReference type="EMBL" id="KAG8197560.1"/>
    </source>
</evidence>
<feature type="transmembrane region" description="Helical" evidence="2">
    <location>
        <begin position="491"/>
        <end position="513"/>
    </location>
</feature>
<dbReference type="Proteomes" id="UP000827092">
    <property type="component" value="Unassembled WGS sequence"/>
</dbReference>
<keyword evidence="2" id="KW-0472">Membrane</keyword>
<evidence type="ECO:0000256" key="1">
    <source>
        <dbReference type="ARBA" id="ARBA00004141"/>
    </source>
</evidence>
<dbReference type="EMBL" id="JAFNEN010000053">
    <property type="protein sequence ID" value="KAG8197560.1"/>
    <property type="molecule type" value="Genomic_DNA"/>
</dbReference>
<dbReference type="Pfam" id="PF07690">
    <property type="entry name" value="MFS_1"/>
    <property type="match status" value="2"/>
</dbReference>
<dbReference type="GO" id="GO:0016020">
    <property type="term" value="C:membrane"/>
    <property type="evidence" value="ECO:0007669"/>
    <property type="project" value="UniProtKB-SubCell"/>
</dbReference>
<feature type="transmembrane region" description="Helical" evidence="2">
    <location>
        <begin position="401"/>
        <end position="419"/>
    </location>
</feature>
<keyword evidence="2" id="KW-0812">Transmembrane</keyword>
<feature type="transmembrane region" description="Helical" evidence="2">
    <location>
        <begin position="334"/>
        <end position="355"/>
    </location>
</feature>
<name>A0AAV6VM46_9ARAC</name>
<feature type="transmembrane region" description="Helical" evidence="2">
    <location>
        <begin position="60"/>
        <end position="81"/>
    </location>
</feature>
<evidence type="ECO:0000313" key="5">
    <source>
        <dbReference type="Proteomes" id="UP000827092"/>
    </source>
</evidence>
<feature type="domain" description="Major facilitator superfamily (MFS) profile" evidence="3">
    <location>
        <begin position="329"/>
        <end position="520"/>
    </location>
</feature>
<dbReference type="PROSITE" id="PS50850">
    <property type="entry name" value="MFS"/>
    <property type="match status" value="1"/>
</dbReference>
<dbReference type="SUPFAM" id="SSF103473">
    <property type="entry name" value="MFS general substrate transporter"/>
    <property type="match status" value="1"/>
</dbReference>
<feature type="transmembrane region" description="Helical" evidence="2">
    <location>
        <begin position="370"/>
        <end position="389"/>
    </location>
</feature>
<comment type="subcellular location">
    <subcellularLocation>
        <location evidence="1">Membrane</location>
        <topology evidence="1">Multi-pass membrane protein</topology>
    </subcellularLocation>
</comment>
<comment type="caution">
    <text evidence="4">The sequence shown here is derived from an EMBL/GenBank/DDBJ whole genome shotgun (WGS) entry which is preliminary data.</text>
</comment>
<dbReference type="InterPro" id="IPR020846">
    <property type="entry name" value="MFS_dom"/>
</dbReference>
<protein>
    <recommendedName>
        <fullName evidence="3">Major facilitator superfamily (MFS) profile domain-containing protein</fullName>
    </recommendedName>
</protein>
<dbReference type="InterPro" id="IPR050327">
    <property type="entry name" value="Proton-linked_MCT"/>
</dbReference>
<gene>
    <name evidence="4" type="ORF">JTE90_021291</name>
</gene>
<dbReference type="PANTHER" id="PTHR11360:SF303">
    <property type="entry name" value="MAJOR FACILITATOR SUPERFAMILY (MFS) PROFILE DOMAIN-CONTAINING PROTEIN"/>
    <property type="match status" value="1"/>
</dbReference>
<evidence type="ECO:0000259" key="3">
    <source>
        <dbReference type="PROSITE" id="PS50850"/>
    </source>
</evidence>
<evidence type="ECO:0000256" key="2">
    <source>
        <dbReference type="SAM" id="Phobius"/>
    </source>
</evidence>
<dbReference type="InterPro" id="IPR036259">
    <property type="entry name" value="MFS_trans_sf"/>
</dbReference>
<feature type="transmembrane region" description="Helical" evidence="2">
    <location>
        <begin position="21"/>
        <end position="48"/>
    </location>
</feature>
<sequence length="520" mass="56521">MENPGAPLESSARKREPFYSWCIAFACFWLSFLTVGLHRSAGIIYVAVVQVFEVSREQASWPFSLCGSLMCLLGPLAGFLTHYFSIRSILVSGIVISAVAVAACFFTPSLTYLIIFFGLFRGIGNGLVVTLNPVLIHQHFKHQKATATGIAYAGASVGSFALPPLIEYLLGAYGFKGCFLLLGAILLNGLVPAFVAKSPAPPTPAVANKRRIKGNLVLLEPKALNGALTHIEHVPGDDNPATEPLVVRDETTGDVSKHQIILMPAKTTEDDAKNGDYRLVPTNSNASQDSTSSRCPVLGNSATSPVSLFQKMQQREDGVFGQFRHTAQILTSPLYLAVCLTFGCNVVNFIAYLTVIVDFAKDRGIGEPDAVFLVSAFSVGDLFGAVFLGWLSDFKCVRRKYTVTLCFGVMGALLLYMPSCRTHPFLLGVSVCMGVFNGCVMTNIPVLMREYLGLERLAVAVGLAHFFVGVGQLLFPMLIGYFRDQVGSYDHLFTTLGVMCVICSFLWLVEPLLKRIKPLK</sequence>
<keyword evidence="5" id="KW-1185">Reference proteome</keyword>
<reference evidence="4 5" key="1">
    <citation type="journal article" date="2022" name="Nat. Ecol. Evol.">
        <title>A masculinizing supergene underlies an exaggerated male reproductive morph in a spider.</title>
        <authorList>
            <person name="Hendrickx F."/>
            <person name="De Corte Z."/>
            <person name="Sonet G."/>
            <person name="Van Belleghem S.M."/>
            <person name="Kostlbacher S."/>
            <person name="Vangestel C."/>
        </authorList>
    </citation>
    <scope>NUCLEOTIDE SEQUENCE [LARGE SCALE GENOMIC DNA]</scope>
    <source>
        <strain evidence="4">W744_W776</strain>
    </source>
</reference>
<feature type="transmembrane region" description="Helical" evidence="2">
    <location>
        <begin position="114"/>
        <end position="135"/>
    </location>
</feature>
<organism evidence="4 5">
    <name type="scientific">Oedothorax gibbosus</name>
    <dbReference type="NCBI Taxonomy" id="931172"/>
    <lineage>
        <taxon>Eukaryota</taxon>
        <taxon>Metazoa</taxon>
        <taxon>Ecdysozoa</taxon>
        <taxon>Arthropoda</taxon>
        <taxon>Chelicerata</taxon>
        <taxon>Arachnida</taxon>
        <taxon>Araneae</taxon>
        <taxon>Araneomorphae</taxon>
        <taxon>Entelegynae</taxon>
        <taxon>Araneoidea</taxon>
        <taxon>Linyphiidae</taxon>
        <taxon>Erigoninae</taxon>
        <taxon>Oedothorax</taxon>
    </lineage>
</organism>